<reference evidence="2" key="1">
    <citation type="submission" date="2016-11" db="UniProtKB">
        <authorList>
            <consortium name="WormBaseParasite"/>
        </authorList>
    </citation>
    <scope>IDENTIFICATION</scope>
</reference>
<protein>
    <submittedName>
        <fullName evidence="2">Uncharacterized protein</fullName>
    </submittedName>
</protein>
<accession>A0A1I7URS6</accession>
<keyword evidence="1" id="KW-1185">Reference proteome</keyword>
<proteinExistence type="predicted"/>
<dbReference type="AlphaFoldDB" id="A0A1I7URS6"/>
<evidence type="ECO:0000313" key="1">
    <source>
        <dbReference type="Proteomes" id="UP000095282"/>
    </source>
</evidence>
<name>A0A1I7URS6_9PELO</name>
<dbReference type="WBParaSite" id="Csp11.Scaffold630.g18696.t1">
    <property type="protein sequence ID" value="Csp11.Scaffold630.g18696.t1"/>
    <property type="gene ID" value="Csp11.Scaffold630.g18696"/>
</dbReference>
<organism evidence="1 2">
    <name type="scientific">Caenorhabditis tropicalis</name>
    <dbReference type="NCBI Taxonomy" id="1561998"/>
    <lineage>
        <taxon>Eukaryota</taxon>
        <taxon>Metazoa</taxon>
        <taxon>Ecdysozoa</taxon>
        <taxon>Nematoda</taxon>
        <taxon>Chromadorea</taxon>
        <taxon>Rhabditida</taxon>
        <taxon>Rhabditina</taxon>
        <taxon>Rhabditomorpha</taxon>
        <taxon>Rhabditoidea</taxon>
        <taxon>Rhabditidae</taxon>
        <taxon>Peloderinae</taxon>
        <taxon>Caenorhabditis</taxon>
    </lineage>
</organism>
<dbReference type="Proteomes" id="UP000095282">
    <property type="component" value="Unplaced"/>
</dbReference>
<sequence>MFNQTVNNTSTFNEIHPIWKKVILINGISGLMGCAPSGTLRQAIVQSFIMIPDLSLFTSLSCSTSPF</sequence>
<evidence type="ECO:0000313" key="2">
    <source>
        <dbReference type="WBParaSite" id="Csp11.Scaffold630.g18696.t1"/>
    </source>
</evidence>